<sequence>MAIDPSDILLTGRVAVVTGGGAGIGRGIAAGMAAFGASVAIWERDPQTCAQAAESLGALGVETDVRDGEQVDAALQRTTDELGPVTILVNNAGGVFSSPLLETSENGWDALYKANLRHVLLCTQRVARRLVSAGLPGSVISVTSIEGVRAAPGYAAYAAAKAGVINYTQTAALELAPHGIRVNAIAPDITLTEGLARLGGDAALARTGNIVPLGRPGHVDEIAGAAVFLASDMSAYLTGQTLHVDGGTHAAGGWYHDPQTGDYRLGPPGDRVSPTTMRAGAARGGVGQSG</sequence>
<dbReference type="InterPro" id="IPR036291">
    <property type="entry name" value="NAD(P)-bd_dom_sf"/>
</dbReference>
<evidence type="ECO:0000256" key="3">
    <source>
        <dbReference type="SAM" id="MobiDB-lite"/>
    </source>
</evidence>
<dbReference type="Pfam" id="PF13561">
    <property type="entry name" value="adh_short_C2"/>
    <property type="match status" value="1"/>
</dbReference>
<dbReference type="EC" id="1.1.1.-" evidence="4"/>
<accession>A0ABV4BW80</accession>
<evidence type="ECO:0000313" key="5">
    <source>
        <dbReference type="Proteomes" id="UP001564760"/>
    </source>
</evidence>
<dbReference type="PANTHER" id="PTHR42760:SF133">
    <property type="entry name" value="3-OXOACYL-[ACYL-CARRIER-PROTEIN] REDUCTASE"/>
    <property type="match status" value="1"/>
</dbReference>
<reference evidence="4 5" key="1">
    <citation type="submission" date="2024-08" db="EMBL/GenBank/DDBJ databases">
        <title>Mycobacterium servetensis sp. nov., a novel rapid-growing mycobacterial species recovered from a human patient in Zaragoza, Spain.</title>
        <authorList>
            <person name="Tristancho-Baro A.I."/>
            <person name="Buenestado-Serrano S."/>
            <person name="Garcia De Viedma D."/>
            <person name="Milagro-Beamonte A."/>
            <person name="Burillo N."/>
            <person name="Sanz S."/>
            <person name="Lopez-Calleja A.I."/>
            <person name="Penas-Utrilla D."/>
            <person name="Guardingo M."/>
            <person name="Garcia M.J."/>
            <person name="Vinuelas-Bayon J."/>
        </authorList>
    </citation>
    <scope>NUCLEOTIDE SEQUENCE [LARGE SCALE GENOMIC DNA]</scope>
    <source>
        <strain evidence="5">HUMS_12744610</strain>
    </source>
</reference>
<dbReference type="PANTHER" id="PTHR42760">
    <property type="entry name" value="SHORT-CHAIN DEHYDROGENASES/REDUCTASES FAMILY MEMBER"/>
    <property type="match status" value="1"/>
</dbReference>
<dbReference type="PROSITE" id="PS00061">
    <property type="entry name" value="ADH_SHORT"/>
    <property type="match status" value="1"/>
</dbReference>
<keyword evidence="5" id="KW-1185">Reference proteome</keyword>
<dbReference type="EMBL" id="JBGEDP010000001">
    <property type="protein sequence ID" value="MEY8014554.1"/>
    <property type="molecule type" value="Genomic_DNA"/>
</dbReference>
<name>A0ABV4BW80_9MYCO</name>
<dbReference type="PRINTS" id="PR00081">
    <property type="entry name" value="GDHRDH"/>
</dbReference>
<dbReference type="GO" id="GO:0016491">
    <property type="term" value="F:oxidoreductase activity"/>
    <property type="evidence" value="ECO:0007669"/>
    <property type="project" value="UniProtKB-KW"/>
</dbReference>
<evidence type="ECO:0000256" key="1">
    <source>
        <dbReference type="ARBA" id="ARBA00006484"/>
    </source>
</evidence>
<gene>
    <name evidence="4" type="ORF">AB8998_05805</name>
</gene>
<comment type="caution">
    <text evidence="4">The sequence shown here is derived from an EMBL/GenBank/DDBJ whole genome shotgun (WGS) entry which is preliminary data.</text>
</comment>
<dbReference type="InterPro" id="IPR020904">
    <property type="entry name" value="Sc_DH/Rdtase_CS"/>
</dbReference>
<dbReference type="Gene3D" id="3.40.50.720">
    <property type="entry name" value="NAD(P)-binding Rossmann-like Domain"/>
    <property type="match status" value="1"/>
</dbReference>
<keyword evidence="2 4" id="KW-0560">Oxidoreductase</keyword>
<dbReference type="Proteomes" id="UP001564760">
    <property type="component" value="Unassembled WGS sequence"/>
</dbReference>
<dbReference type="PRINTS" id="PR00080">
    <property type="entry name" value="SDRFAMILY"/>
</dbReference>
<evidence type="ECO:0000313" key="4">
    <source>
        <dbReference type="EMBL" id="MEY8014554.1"/>
    </source>
</evidence>
<dbReference type="InterPro" id="IPR002347">
    <property type="entry name" value="SDR_fam"/>
</dbReference>
<feature type="region of interest" description="Disordered" evidence="3">
    <location>
        <begin position="267"/>
        <end position="290"/>
    </location>
</feature>
<dbReference type="SUPFAM" id="SSF51735">
    <property type="entry name" value="NAD(P)-binding Rossmann-fold domains"/>
    <property type="match status" value="1"/>
</dbReference>
<comment type="similarity">
    <text evidence="1">Belongs to the short-chain dehydrogenases/reductases (SDR) family.</text>
</comment>
<organism evidence="4 5">
    <name type="scientific">Mycobacterium servetii</name>
    <dbReference type="NCBI Taxonomy" id="3237418"/>
    <lineage>
        <taxon>Bacteria</taxon>
        <taxon>Bacillati</taxon>
        <taxon>Actinomycetota</taxon>
        <taxon>Actinomycetes</taxon>
        <taxon>Mycobacteriales</taxon>
        <taxon>Mycobacteriaceae</taxon>
        <taxon>Mycobacterium</taxon>
    </lineage>
</organism>
<evidence type="ECO:0000256" key="2">
    <source>
        <dbReference type="ARBA" id="ARBA00023002"/>
    </source>
</evidence>
<dbReference type="RefSeq" id="WP_369737008.1">
    <property type="nucleotide sequence ID" value="NZ_JBGEDP010000001.1"/>
</dbReference>
<protein>
    <submittedName>
        <fullName evidence="4">SDR family NAD(P)-dependent oxidoreductase</fullName>
        <ecNumber evidence="4">1.1.1.-</ecNumber>
    </submittedName>
</protein>
<proteinExistence type="inferred from homology"/>